<accession>A0A6G7PWT4</accession>
<evidence type="ECO:0000256" key="4">
    <source>
        <dbReference type="ARBA" id="ARBA00022989"/>
    </source>
</evidence>
<dbReference type="KEGG" id="tav:G4V39_07685"/>
<comment type="subcellular location">
    <subcellularLocation>
        <location evidence="1">Cell membrane</location>
        <topology evidence="1">Multi-pass membrane protein</topology>
    </subcellularLocation>
</comment>
<keyword evidence="7" id="KW-1185">Reference proteome</keyword>
<dbReference type="RefSeq" id="WP_166032373.1">
    <property type="nucleotide sequence ID" value="NZ_CP048877.1"/>
</dbReference>
<sequence>MIASLGFFVGQVVIVSLSGVMAPGPLTAATLGHGLKDRWAGVWITLGHALVELPLMFLLLIGLNHYLQTSLIRVIGFLGGSLLILMGIDLARSSLDAKAGHTTLSPLTSGVILSAGNPYFILWWATIGAGLIGRSLKFGLLGFALMVIFHLLCNLIWLTGLSRVAHKGQRLLSPKLSRLMGGALGLALMAIGLSFLKDALI</sequence>
<keyword evidence="3" id="KW-0812">Transmembrane</keyword>
<dbReference type="EMBL" id="CP048877">
    <property type="protein sequence ID" value="QIJ72155.1"/>
    <property type="molecule type" value="Genomic_DNA"/>
</dbReference>
<dbReference type="PANTHER" id="PTHR38825:SF1">
    <property type="entry name" value="TRANSPORTER, LYSE FAMILY"/>
    <property type="match status" value="1"/>
</dbReference>
<gene>
    <name evidence="6" type="ORF">G4V39_07685</name>
</gene>
<keyword evidence="2" id="KW-1003">Cell membrane</keyword>
<evidence type="ECO:0000256" key="3">
    <source>
        <dbReference type="ARBA" id="ARBA00022692"/>
    </source>
</evidence>
<evidence type="ECO:0000313" key="6">
    <source>
        <dbReference type="EMBL" id="QIJ72155.1"/>
    </source>
</evidence>
<protein>
    <submittedName>
        <fullName evidence="6">LysE family transporter</fullName>
    </submittedName>
</protein>
<dbReference type="InterPro" id="IPR001123">
    <property type="entry name" value="LeuE-type"/>
</dbReference>
<organism evidence="6 7">
    <name type="scientific">Thermosulfuriphilus ammonigenes</name>
    <dbReference type="NCBI Taxonomy" id="1936021"/>
    <lineage>
        <taxon>Bacteria</taxon>
        <taxon>Pseudomonadati</taxon>
        <taxon>Thermodesulfobacteriota</taxon>
        <taxon>Thermodesulfobacteria</taxon>
        <taxon>Thermodesulfobacteriales</taxon>
        <taxon>Thermodesulfobacteriaceae</taxon>
        <taxon>Thermosulfuriphilus</taxon>
    </lineage>
</organism>
<dbReference type="Pfam" id="PF01810">
    <property type="entry name" value="LysE"/>
    <property type="match status" value="1"/>
</dbReference>
<keyword evidence="4" id="KW-1133">Transmembrane helix</keyword>
<proteinExistence type="predicted"/>
<evidence type="ECO:0000256" key="1">
    <source>
        <dbReference type="ARBA" id="ARBA00004651"/>
    </source>
</evidence>
<evidence type="ECO:0000256" key="2">
    <source>
        <dbReference type="ARBA" id="ARBA00022475"/>
    </source>
</evidence>
<reference evidence="6 7" key="1">
    <citation type="submission" date="2020-02" db="EMBL/GenBank/DDBJ databases">
        <title>Genome analysis of Thermosulfuriphilus ammonigenes ST65T, an anaerobic thermophilic chemolithoautotrophic bacterium isolated from a deep-sea hydrothermal vent.</title>
        <authorList>
            <person name="Slobodkina G."/>
            <person name="Allioux M."/>
            <person name="Merkel A."/>
            <person name="Alain K."/>
            <person name="Jebbar M."/>
            <person name="Slobodkin A."/>
        </authorList>
    </citation>
    <scope>NUCLEOTIDE SEQUENCE [LARGE SCALE GENOMIC DNA]</scope>
    <source>
        <strain evidence="6 7">ST65</strain>
    </source>
</reference>
<evidence type="ECO:0000313" key="7">
    <source>
        <dbReference type="Proteomes" id="UP000502179"/>
    </source>
</evidence>
<name>A0A6G7PWT4_9BACT</name>
<dbReference type="GO" id="GO:0005886">
    <property type="term" value="C:plasma membrane"/>
    <property type="evidence" value="ECO:0007669"/>
    <property type="project" value="UniProtKB-SubCell"/>
</dbReference>
<dbReference type="PANTHER" id="PTHR38825">
    <property type="entry name" value="LYSINE EXPORTER PROTEIN (LYSE/YGGA)"/>
    <property type="match status" value="1"/>
</dbReference>
<evidence type="ECO:0000256" key="5">
    <source>
        <dbReference type="ARBA" id="ARBA00023136"/>
    </source>
</evidence>
<keyword evidence="5" id="KW-0472">Membrane</keyword>
<dbReference type="AlphaFoldDB" id="A0A6G7PWT4"/>
<dbReference type="Proteomes" id="UP000502179">
    <property type="component" value="Chromosome"/>
</dbReference>
<dbReference type="GO" id="GO:0006865">
    <property type="term" value="P:amino acid transport"/>
    <property type="evidence" value="ECO:0007669"/>
    <property type="project" value="InterPro"/>
</dbReference>